<evidence type="ECO:0000256" key="1">
    <source>
        <dbReference type="SAM" id="MobiDB-lite"/>
    </source>
</evidence>
<proteinExistence type="predicted"/>
<name>A0AAD9KGX6_RIDPI</name>
<gene>
    <name evidence="2" type="ORF">NP493_1124g00022</name>
</gene>
<evidence type="ECO:0000313" key="3">
    <source>
        <dbReference type="Proteomes" id="UP001209878"/>
    </source>
</evidence>
<keyword evidence="3" id="KW-1185">Reference proteome</keyword>
<dbReference type="Proteomes" id="UP001209878">
    <property type="component" value="Unassembled WGS sequence"/>
</dbReference>
<dbReference type="EMBL" id="JAODUO010001123">
    <property type="protein sequence ID" value="KAK2170942.1"/>
    <property type="molecule type" value="Genomic_DNA"/>
</dbReference>
<reference evidence="2" key="1">
    <citation type="journal article" date="2023" name="Mol. Biol. Evol.">
        <title>Third-Generation Sequencing Reveals the Adaptive Role of the Epigenome in Three Deep-Sea Polychaetes.</title>
        <authorList>
            <person name="Perez M."/>
            <person name="Aroh O."/>
            <person name="Sun Y."/>
            <person name="Lan Y."/>
            <person name="Juniper S.K."/>
            <person name="Young C.R."/>
            <person name="Angers B."/>
            <person name="Qian P.Y."/>
        </authorList>
    </citation>
    <scope>NUCLEOTIDE SEQUENCE</scope>
    <source>
        <strain evidence="2">R07B-5</strain>
    </source>
</reference>
<dbReference type="AlphaFoldDB" id="A0AAD9KGX6"/>
<accession>A0AAD9KGX6</accession>
<protein>
    <submittedName>
        <fullName evidence="2">Uncharacterized protein</fullName>
    </submittedName>
</protein>
<feature type="region of interest" description="Disordered" evidence="1">
    <location>
        <begin position="1"/>
        <end position="52"/>
    </location>
</feature>
<feature type="compositionally biased region" description="Basic and acidic residues" evidence="1">
    <location>
        <begin position="1"/>
        <end position="33"/>
    </location>
</feature>
<evidence type="ECO:0000313" key="2">
    <source>
        <dbReference type="EMBL" id="KAK2170942.1"/>
    </source>
</evidence>
<organism evidence="2 3">
    <name type="scientific">Ridgeia piscesae</name>
    <name type="common">Tubeworm</name>
    <dbReference type="NCBI Taxonomy" id="27915"/>
    <lineage>
        <taxon>Eukaryota</taxon>
        <taxon>Metazoa</taxon>
        <taxon>Spiralia</taxon>
        <taxon>Lophotrochozoa</taxon>
        <taxon>Annelida</taxon>
        <taxon>Polychaeta</taxon>
        <taxon>Sedentaria</taxon>
        <taxon>Canalipalpata</taxon>
        <taxon>Sabellida</taxon>
        <taxon>Siboglinidae</taxon>
        <taxon>Ridgeia</taxon>
    </lineage>
</organism>
<sequence length="76" mass="8761">MKMTKETDGIESDDRERGRKEQCSDKKDEERRLRGGKVITRKTNGERRTENMTCRKVSGEKVTVENEGVTVGNERT</sequence>
<comment type="caution">
    <text evidence="2">The sequence shown here is derived from an EMBL/GenBank/DDBJ whole genome shotgun (WGS) entry which is preliminary data.</text>
</comment>